<gene>
    <name evidence="1" type="ORF">AVEN_225716_1</name>
</gene>
<sequence length="142" mass="15722">MPLLFKIPKGPEGIYHFNESKIFSKRKSGKILKSIVRSLPKVMSWQARCPDIPVKFSLVILTSRFEATQRLFGTNLVILNCSQMTRTTFELAPLCKLPHLTSVVCDEFDSSPPSLCTLSPTGELMDLGCGHHTGGRAIGDDE</sequence>
<protein>
    <submittedName>
        <fullName evidence="1">Uncharacterized protein</fullName>
    </submittedName>
</protein>
<dbReference type="EMBL" id="BGPR01017653">
    <property type="protein sequence ID" value="GBN76817.1"/>
    <property type="molecule type" value="Genomic_DNA"/>
</dbReference>
<name>A0A4Y2RLY2_ARAVE</name>
<keyword evidence="2" id="KW-1185">Reference proteome</keyword>
<organism evidence="1 2">
    <name type="scientific">Araneus ventricosus</name>
    <name type="common">Orbweaver spider</name>
    <name type="synonym">Epeira ventricosa</name>
    <dbReference type="NCBI Taxonomy" id="182803"/>
    <lineage>
        <taxon>Eukaryota</taxon>
        <taxon>Metazoa</taxon>
        <taxon>Ecdysozoa</taxon>
        <taxon>Arthropoda</taxon>
        <taxon>Chelicerata</taxon>
        <taxon>Arachnida</taxon>
        <taxon>Araneae</taxon>
        <taxon>Araneomorphae</taxon>
        <taxon>Entelegynae</taxon>
        <taxon>Araneoidea</taxon>
        <taxon>Araneidae</taxon>
        <taxon>Araneus</taxon>
    </lineage>
</organism>
<reference evidence="1 2" key="1">
    <citation type="journal article" date="2019" name="Sci. Rep.">
        <title>Orb-weaving spider Araneus ventricosus genome elucidates the spidroin gene catalogue.</title>
        <authorList>
            <person name="Kono N."/>
            <person name="Nakamura H."/>
            <person name="Ohtoshi R."/>
            <person name="Moran D.A.P."/>
            <person name="Shinohara A."/>
            <person name="Yoshida Y."/>
            <person name="Fujiwara M."/>
            <person name="Mori M."/>
            <person name="Tomita M."/>
            <person name="Arakawa K."/>
        </authorList>
    </citation>
    <scope>NUCLEOTIDE SEQUENCE [LARGE SCALE GENOMIC DNA]</scope>
</reference>
<dbReference type="AlphaFoldDB" id="A0A4Y2RLY2"/>
<dbReference type="Proteomes" id="UP000499080">
    <property type="component" value="Unassembled WGS sequence"/>
</dbReference>
<evidence type="ECO:0000313" key="2">
    <source>
        <dbReference type="Proteomes" id="UP000499080"/>
    </source>
</evidence>
<accession>A0A4Y2RLY2</accession>
<proteinExistence type="predicted"/>
<comment type="caution">
    <text evidence="1">The sequence shown here is derived from an EMBL/GenBank/DDBJ whole genome shotgun (WGS) entry which is preliminary data.</text>
</comment>
<evidence type="ECO:0000313" key="1">
    <source>
        <dbReference type="EMBL" id="GBN76817.1"/>
    </source>
</evidence>